<gene>
    <name evidence="2" type="ordered locus">BATR1942_04975</name>
</gene>
<evidence type="ECO:0000256" key="1">
    <source>
        <dbReference type="SAM" id="Phobius"/>
    </source>
</evidence>
<feature type="transmembrane region" description="Helical" evidence="1">
    <location>
        <begin position="30"/>
        <end position="51"/>
    </location>
</feature>
<dbReference type="Proteomes" id="UP000006867">
    <property type="component" value="Chromosome"/>
</dbReference>
<name>A0ABM5LVT8_BACA1</name>
<sequence>MRLLTLSEYCLLIFFTGVYLAVTGFTAKDIGLYIGIAFIYTFSHIFAKRFWQKRGKEQKQIHLFFSVLAIIGSVFVTVLFIAIAASFSM</sequence>
<dbReference type="EMBL" id="CP002207">
    <property type="protein sequence ID" value="ADP31949.1"/>
    <property type="molecule type" value="Genomic_DNA"/>
</dbReference>
<dbReference type="InterPro" id="IPR058895">
    <property type="entry name" value="YkoA-like"/>
</dbReference>
<keyword evidence="1" id="KW-1133">Transmembrane helix</keyword>
<protein>
    <submittedName>
        <fullName evidence="2">Uncharacterized protein</fullName>
    </submittedName>
</protein>
<keyword evidence="1" id="KW-0812">Transmembrane</keyword>
<accession>A0ABM5LVT8</accession>
<proteinExistence type="predicted"/>
<feature type="transmembrane region" description="Helical" evidence="1">
    <location>
        <begin position="63"/>
        <end position="87"/>
    </location>
</feature>
<organism evidence="2 3">
    <name type="scientific">Bacillus atrophaeus (strain 1942)</name>
    <dbReference type="NCBI Taxonomy" id="720555"/>
    <lineage>
        <taxon>Bacteria</taxon>
        <taxon>Bacillati</taxon>
        <taxon>Bacillota</taxon>
        <taxon>Bacilli</taxon>
        <taxon>Bacillales</taxon>
        <taxon>Bacillaceae</taxon>
        <taxon>Bacillus</taxon>
    </lineage>
</organism>
<evidence type="ECO:0000313" key="3">
    <source>
        <dbReference type="Proteomes" id="UP000006867"/>
    </source>
</evidence>
<dbReference type="RefSeq" id="WP_003327234.1">
    <property type="nucleotide sequence ID" value="NC_014639.1"/>
</dbReference>
<reference evidence="2 3" key="1">
    <citation type="journal article" date="2011" name="Front. Microbiol.">
        <title>Genomic signatures of strain selection and enhancement in Bacillus atrophaeus var. globigii, a historical biowarfare simulant.</title>
        <authorList>
            <person name="Gibbons H.S."/>
            <person name="Broomall S.M."/>
            <person name="McNew L.A."/>
            <person name="Daligault H."/>
            <person name="Chapman C."/>
            <person name="Bruce D."/>
            <person name="Karavis M."/>
            <person name="Krepps M."/>
            <person name="McGregor P.A."/>
            <person name="Hong C."/>
            <person name="Park K.H."/>
            <person name="Akmal A."/>
            <person name="Feldman A."/>
            <person name="Lin J.S."/>
            <person name="Chang W.E."/>
            <person name="Higgs B.W."/>
            <person name="Demirev P."/>
            <person name="Lindquist J."/>
            <person name="Liem A."/>
            <person name="Fochler E."/>
            <person name="Read T.D."/>
            <person name="Tapia R."/>
            <person name="Johnson S."/>
            <person name="Bishop-Lilly K.A."/>
            <person name="Detter C."/>
            <person name="Han C."/>
            <person name="Sozhamannan S."/>
            <person name="Rosenzweig C.N."/>
            <person name="Skowronski E.W."/>
        </authorList>
    </citation>
    <scope>NUCLEOTIDE SEQUENCE [LARGE SCALE GENOMIC DNA]</scope>
    <source>
        <strain evidence="2 3">1942</strain>
    </source>
</reference>
<keyword evidence="3" id="KW-1185">Reference proteome</keyword>
<keyword evidence="1" id="KW-0472">Membrane</keyword>
<dbReference type="Pfam" id="PF26313">
    <property type="entry name" value="YkoA"/>
    <property type="match status" value="1"/>
</dbReference>
<evidence type="ECO:0000313" key="2">
    <source>
        <dbReference type="EMBL" id="ADP31949.1"/>
    </source>
</evidence>